<evidence type="ECO:0000259" key="13">
    <source>
        <dbReference type="PROSITE" id="PS50021"/>
    </source>
</evidence>
<dbReference type="EMBL" id="CAJNOQ010004316">
    <property type="protein sequence ID" value="CAF1053894.1"/>
    <property type="molecule type" value="Genomic_DNA"/>
</dbReference>
<dbReference type="SMART" id="SM00033">
    <property type="entry name" value="CH"/>
    <property type="match status" value="1"/>
</dbReference>
<feature type="coiled-coil region" evidence="11">
    <location>
        <begin position="329"/>
        <end position="356"/>
    </location>
</feature>
<feature type="compositionally biased region" description="Low complexity" evidence="12">
    <location>
        <begin position="478"/>
        <end position="490"/>
    </location>
</feature>
<dbReference type="InterPro" id="IPR036872">
    <property type="entry name" value="CH_dom_sf"/>
</dbReference>
<dbReference type="EMBL" id="CAJNOK010001957">
    <property type="protein sequence ID" value="CAF0837650.1"/>
    <property type="molecule type" value="Genomic_DNA"/>
</dbReference>
<organism evidence="15 18">
    <name type="scientific">Didymodactylos carnosus</name>
    <dbReference type="NCBI Taxonomy" id="1234261"/>
    <lineage>
        <taxon>Eukaryota</taxon>
        <taxon>Metazoa</taxon>
        <taxon>Spiralia</taxon>
        <taxon>Gnathifera</taxon>
        <taxon>Rotifera</taxon>
        <taxon>Eurotatoria</taxon>
        <taxon>Bdelloidea</taxon>
        <taxon>Philodinida</taxon>
        <taxon>Philodinidae</taxon>
        <taxon>Didymodactylos</taxon>
    </lineage>
</organism>
<dbReference type="InterPro" id="IPR003591">
    <property type="entry name" value="Leu-rich_rpt_typical-subtyp"/>
</dbReference>
<dbReference type="InterPro" id="IPR001715">
    <property type="entry name" value="CH_dom"/>
</dbReference>
<dbReference type="InterPro" id="IPR016680">
    <property type="entry name" value="NDUFA8"/>
</dbReference>
<keyword evidence="10" id="KW-1015">Disulfide bond</keyword>
<evidence type="ECO:0000256" key="6">
    <source>
        <dbReference type="ARBA" id="ARBA00022660"/>
    </source>
</evidence>
<reference evidence="15" key="1">
    <citation type="submission" date="2021-02" db="EMBL/GenBank/DDBJ databases">
        <authorList>
            <person name="Nowell W R."/>
        </authorList>
    </citation>
    <scope>NUCLEOTIDE SEQUENCE</scope>
</reference>
<evidence type="ECO:0000313" key="14">
    <source>
        <dbReference type="EMBL" id="CAF0837650.1"/>
    </source>
</evidence>
<dbReference type="PROSITE" id="PS50021">
    <property type="entry name" value="CH"/>
    <property type="match status" value="1"/>
</dbReference>
<comment type="function">
    <text evidence="1">Accessory subunit of the mitochondrial membrane respiratory chain NADH dehydrogenase (Complex I), that is believed not to be involved in catalysis. Complex I functions in the transfer of electrons from NADH to the respiratory chain. The immediate electron acceptor for the enzyme is believed to be ubiquinone.</text>
</comment>
<evidence type="ECO:0000256" key="4">
    <source>
        <dbReference type="ARBA" id="ARBA00022448"/>
    </source>
</evidence>
<accession>A0A814KL35</accession>
<dbReference type="EMBL" id="CAJOBC010004316">
    <property type="protein sequence ID" value="CAF3823150.1"/>
    <property type="molecule type" value="Genomic_DNA"/>
</dbReference>
<dbReference type="GO" id="GO:0005739">
    <property type="term" value="C:mitochondrion"/>
    <property type="evidence" value="ECO:0007669"/>
    <property type="project" value="UniProtKB-SubCell"/>
</dbReference>
<dbReference type="GO" id="GO:0006120">
    <property type="term" value="P:mitochondrial electron transport, NADH to ubiquinone"/>
    <property type="evidence" value="ECO:0007669"/>
    <property type="project" value="InterPro"/>
</dbReference>
<dbReference type="Proteomes" id="UP000682733">
    <property type="component" value="Unassembled WGS sequence"/>
</dbReference>
<dbReference type="EMBL" id="CAJOBA010001957">
    <property type="protein sequence ID" value="CAF3622523.1"/>
    <property type="molecule type" value="Genomic_DNA"/>
</dbReference>
<dbReference type="PROSITE" id="PS51450">
    <property type="entry name" value="LRR"/>
    <property type="match status" value="2"/>
</dbReference>
<keyword evidence="5" id="KW-0433">Leucine-rich repeat</keyword>
<dbReference type="CDD" id="cd21205">
    <property type="entry name" value="CH_LRCH"/>
    <property type="match status" value="1"/>
</dbReference>
<protein>
    <recommendedName>
        <fullName evidence="13">Calponin-homology (CH) domain-containing protein</fullName>
    </recommendedName>
</protein>
<dbReference type="Pfam" id="PF00307">
    <property type="entry name" value="CH"/>
    <property type="match status" value="1"/>
</dbReference>
<proteinExistence type="inferred from homology"/>
<dbReference type="Gene3D" id="1.10.418.10">
    <property type="entry name" value="Calponin-like domain"/>
    <property type="match status" value="1"/>
</dbReference>
<feature type="domain" description="Calponin-homology (CH)" evidence="13">
    <location>
        <begin position="627"/>
        <end position="742"/>
    </location>
</feature>
<evidence type="ECO:0000256" key="11">
    <source>
        <dbReference type="SAM" id="Coils"/>
    </source>
</evidence>
<keyword evidence="7" id="KW-0677">Repeat</keyword>
<evidence type="ECO:0000313" key="15">
    <source>
        <dbReference type="EMBL" id="CAF1053894.1"/>
    </source>
</evidence>
<dbReference type="Gene3D" id="3.80.10.10">
    <property type="entry name" value="Ribonuclease Inhibitor"/>
    <property type="match status" value="1"/>
</dbReference>
<dbReference type="SUPFAM" id="SSF47576">
    <property type="entry name" value="Calponin-homology domain, CH-domain"/>
    <property type="match status" value="1"/>
</dbReference>
<dbReference type="SMART" id="SM00369">
    <property type="entry name" value="LRR_TYP"/>
    <property type="match status" value="3"/>
</dbReference>
<evidence type="ECO:0000256" key="7">
    <source>
        <dbReference type="ARBA" id="ARBA00022737"/>
    </source>
</evidence>
<dbReference type="PANTHER" id="PTHR13344:SF0">
    <property type="entry name" value="NADH DEHYDROGENASE [UBIQUINONE] 1 ALPHA SUBCOMPLEX SUBUNIT 8"/>
    <property type="match status" value="1"/>
</dbReference>
<evidence type="ECO:0000256" key="12">
    <source>
        <dbReference type="SAM" id="MobiDB-lite"/>
    </source>
</evidence>
<evidence type="ECO:0000256" key="1">
    <source>
        <dbReference type="ARBA" id="ARBA00003195"/>
    </source>
</evidence>
<keyword evidence="8" id="KW-0249">Electron transport</keyword>
<keyword evidence="6" id="KW-0679">Respiratory chain</keyword>
<comment type="similarity">
    <text evidence="3">Belongs to the complex I NDUFA8 subunit family.</text>
</comment>
<dbReference type="OrthoDB" id="6149831at2759"/>
<dbReference type="InterPro" id="IPR001611">
    <property type="entry name" value="Leu-rich_rpt"/>
</dbReference>
<comment type="subcellular location">
    <subcellularLocation>
        <location evidence="2">Mitochondrion</location>
    </subcellularLocation>
</comment>
<name>A0A814KL35_9BILA</name>
<dbReference type="Proteomes" id="UP000677228">
    <property type="component" value="Unassembled WGS sequence"/>
</dbReference>
<keyword evidence="11" id="KW-0175">Coiled coil</keyword>
<dbReference type="InterPro" id="IPR032675">
    <property type="entry name" value="LRR_dom_sf"/>
</dbReference>
<sequence length="946" mass="107827">MPTVTPQEFDFSSKLNLFRTFDEAQSTSELNLNGRKLREFPRIGDKWDLKDTVVADLSKNRFSEFPRELCTFSSLERLNLYNNVIKSIPEQVVKIRVLKILDLSCNDITHLPFQIGSLPCLRTLNIRKNMIVELPPELCFLKLIQFDCAYNRIIRLPLGLREMVTLIELNVEHNPLELPPAVCTNGLLHIMRYLLFEAMKEEKRRGLLTEYEINAKYRNSFSYQGSRHLQCGKRGRKTVASSDSGYLTTEGSEKTMGDDDSCLNIQADQATRNEPSLMLSLADEFSKELARQKADYERKKFQAQQLKRHLLQQLGETETQREKARDIARRAHEEKLALMEKQREDARRKMESRNVQLFNLSSKEDLYEKQRYWPTTIRQNCATVNLGRQMSTTCPTTGSQSPSTLSSTTATYQRSISIDNATVGELLMRSNRAVSVEPNLIAGGDPLPSNVNHSIVHINGSNHKLSSPPSDTINKQFTSSSDTIDRSSGSYPPSRVETLSRSSGLSSSNLSATRIEQSVNIPRNMNGHRPKPQLQRSDLVEASPQQIDSHFQEAKIAKLRYFEERQTALVNQSFTSDIPGFHMQPRSTNTTPYCKRNSNNPNNSQTSPLEYPGANPAFTIRRHLLQAKEDNLALEQLRKTIETRLKVVLPEDVGHALSDGVVLCHFVNQIRPRAVQSIHIHVPSQAVPKLSLAKCRRNVENFIDASRRIGVPDVELCTAQDIIESKNTVRLARVVQLLVCPDQVFDTIAAQQTNMSFTHETHIPTYEELECPYVNVSSPVLRAGSFHMAKYCDFQFKEFMLCRQEEQDPRKCLKEGKAVSLCAIDFFKKVRDTCNDSFTTYWSCLDHTLNGQMDFNHCKPQQHEFELCAKDKIGIERPELGYFSMVRLHDSKRSVPSDPFTMGTLNRVKPKMELPDPPTTADADKYPEAVTGTKFGRRKLWYFEAE</sequence>
<dbReference type="PANTHER" id="PTHR13344">
    <property type="entry name" value="NADH-UBIQUINONE OXIDOREDUCTASE"/>
    <property type="match status" value="1"/>
</dbReference>
<feature type="compositionally biased region" description="Low complexity" evidence="12">
    <location>
        <begin position="499"/>
        <end position="510"/>
    </location>
</feature>
<evidence type="ECO:0000256" key="8">
    <source>
        <dbReference type="ARBA" id="ARBA00022982"/>
    </source>
</evidence>
<keyword evidence="9" id="KW-0496">Mitochondrion</keyword>
<dbReference type="AlphaFoldDB" id="A0A814KL35"/>
<evidence type="ECO:0000256" key="3">
    <source>
        <dbReference type="ARBA" id="ARBA00010705"/>
    </source>
</evidence>
<dbReference type="Proteomes" id="UP000663829">
    <property type="component" value="Unassembled WGS sequence"/>
</dbReference>
<evidence type="ECO:0000313" key="17">
    <source>
        <dbReference type="EMBL" id="CAF3823150.1"/>
    </source>
</evidence>
<dbReference type="Pfam" id="PF13855">
    <property type="entry name" value="LRR_8"/>
    <property type="match status" value="1"/>
</dbReference>
<evidence type="ECO:0000313" key="16">
    <source>
        <dbReference type="EMBL" id="CAF3622523.1"/>
    </source>
</evidence>
<evidence type="ECO:0000256" key="5">
    <source>
        <dbReference type="ARBA" id="ARBA00022614"/>
    </source>
</evidence>
<feature type="compositionally biased region" description="Polar residues" evidence="12">
    <location>
        <begin position="459"/>
        <end position="477"/>
    </location>
</feature>
<evidence type="ECO:0000256" key="10">
    <source>
        <dbReference type="ARBA" id="ARBA00023157"/>
    </source>
</evidence>
<dbReference type="PROSITE" id="PS51808">
    <property type="entry name" value="CHCH"/>
    <property type="match status" value="1"/>
</dbReference>
<evidence type="ECO:0000313" key="18">
    <source>
        <dbReference type="Proteomes" id="UP000663829"/>
    </source>
</evidence>
<dbReference type="Proteomes" id="UP000681722">
    <property type="component" value="Unassembled WGS sequence"/>
</dbReference>
<feature type="region of interest" description="Disordered" evidence="12">
    <location>
        <begin position="459"/>
        <end position="510"/>
    </location>
</feature>
<evidence type="ECO:0000256" key="2">
    <source>
        <dbReference type="ARBA" id="ARBA00004173"/>
    </source>
</evidence>
<dbReference type="SUPFAM" id="SSF52058">
    <property type="entry name" value="L domain-like"/>
    <property type="match status" value="1"/>
</dbReference>
<comment type="caution">
    <text evidence="15">The sequence shown here is derived from an EMBL/GenBank/DDBJ whole genome shotgun (WGS) entry which is preliminary data.</text>
</comment>
<keyword evidence="4" id="KW-0813">Transport</keyword>
<gene>
    <name evidence="15" type="ORF">GPM918_LOCUS16428</name>
    <name evidence="14" type="ORF">OVA965_LOCUS6478</name>
    <name evidence="17" type="ORF">SRO942_LOCUS16428</name>
    <name evidence="16" type="ORF">TMI583_LOCUS6474</name>
</gene>
<keyword evidence="18" id="KW-1185">Reference proteome</keyword>
<evidence type="ECO:0000256" key="9">
    <source>
        <dbReference type="ARBA" id="ARBA00023128"/>
    </source>
</evidence>